<dbReference type="EMBL" id="AMQN01019633">
    <property type="status" value="NOT_ANNOTATED_CDS"/>
    <property type="molecule type" value="Genomic_DNA"/>
</dbReference>
<dbReference type="Pfam" id="PF00450">
    <property type="entry name" value="Peptidase_S10"/>
    <property type="match status" value="1"/>
</dbReference>
<feature type="domain" description="SAM-dependent MTase RsmB/NOP-type" evidence="5">
    <location>
        <begin position="1"/>
        <end position="50"/>
    </location>
</feature>
<dbReference type="PROSITE" id="PS00131">
    <property type="entry name" value="CARBOXYPEPT_SER_SER"/>
    <property type="match status" value="1"/>
</dbReference>
<comment type="similarity">
    <text evidence="1 3">Belongs to the peptidase S10 family.</text>
</comment>
<evidence type="ECO:0000256" key="2">
    <source>
        <dbReference type="PROSITE-ProRule" id="PRU01023"/>
    </source>
</evidence>
<dbReference type="GO" id="GO:0006508">
    <property type="term" value="P:proteolysis"/>
    <property type="evidence" value="ECO:0007669"/>
    <property type="project" value="UniProtKB-KW"/>
</dbReference>
<evidence type="ECO:0000256" key="1">
    <source>
        <dbReference type="ARBA" id="ARBA00009431"/>
    </source>
</evidence>
<gene>
    <name evidence="6" type="ORF">CAPTEDRAFT_189653</name>
</gene>
<comment type="caution">
    <text evidence="2">Lacks conserved residue(s) required for the propagation of feature annotation.</text>
</comment>
<dbReference type="EC" id="3.4.16.-" evidence="3"/>
<organism evidence="6">
    <name type="scientific">Capitella teleta</name>
    <name type="common">Polychaete worm</name>
    <dbReference type="NCBI Taxonomy" id="283909"/>
    <lineage>
        <taxon>Eukaryota</taxon>
        <taxon>Metazoa</taxon>
        <taxon>Spiralia</taxon>
        <taxon>Lophotrochozoa</taxon>
        <taxon>Annelida</taxon>
        <taxon>Polychaeta</taxon>
        <taxon>Sedentaria</taxon>
        <taxon>Scolecida</taxon>
        <taxon>Capitellidae</taxon>
        <taxon>Capitella</taxon>
    </lineage>
</organism>
<proteinExistence type="inferred from homology"/>
<dbReference type="InterPro" id="IPR001678">
    <property type="entry name" value="MeTrfase_RsmB-F_NOP2_dom"/>
</dbReference>
<keyword evidence="3" id="KW-0121">Carboxypeptidase</keyword>
<comment type="similarity">
    <text evidence="2">Belongs to the class I-like SAM-binding methyltransferase superfamily. RsmB/NOP family.</text>
</comment>
<feature type="compositionally biased region" description="Basic residues" evidence="4">
    <location>
        <begin position="92"/>
        <end position="105"/>
    </location>
</feature>
<keyword evidence="3" id="KW-0378">Hydrolase</keyword>
<dbReference type="AlphaFoldDB" id="R7V1D2"/>
<protein>
    <recommendedName>
        <fullName evidence="3">Carboxypeptidase</fullName>
        <ecNumber evidence="3">3.4.16.-</ecNumber>
    </recommendedName>
</protein>
<evidence type="ECO:0000313" key="6">
    <source>
        <dbReference type="EMBL" id="ELU12359.1"/>
    </source>
</evidence>
<dbReference type="HOGENOM" id="CLU_1251689_0_0_1"/>
<keyword evidence="3" id="KW-0645">Protease</keyword>
<keyword evidence="2" id="KW-0808">Transferase</keyword>
<dbReference type="EMBL" id="KB296040">
    <property type="protein sequence ID" value="ELU12359.1"/>
    <property type="molecule type" value="Genomic_DNA"/>
</dbReference>
<dbReference type="OrthoDB" id="443318at2759"/>
<dbReference type="GO" id="GO:0004185">
    <property type="term" value="F:serine-type carboxypeptidase activity"/>
    <property type="evidence" value="ECO:0007669"/>
    <property type="project" value="UniProtKB-UniRule"/>
</dbReference>
<name>R7V1D2_CAPTE</name>
<dbReference type="PROSITE" id="PS51686">
    <property type="entry name" value="SAM_MT_RSMB_NOP"/>
    <property type="match status" value="1"/>
</dbReference>
<reference evidence="8" key="1">
    <citation type="submission" date="2012-12" db="EMBL/GenBank/DDBJ databases">
        <authorList>
            <person name="Hellsten U."/>
            <person name="Grimwood J."/>
            <person name="Chapman J.A."/>
            <person name="Shapiro H."/>
            <person name="Aerts A."/>
            <person name="Otillar R.P."/>
            <person name="Terry A.Y."/>
            <person name="Boore J.L."/>
            <person name="Simakov O."/>
            <person name="Marletaz F."/>
            <person name="Cho S.-J."/>
            <person name="Edsinger-Gonzales E."/>
            <person name="Havlak P."/>
            <person name="Kuo D.-H."/>
            <person name="Larsson T."/>
            <person name="Lv J."/>
            <person name="Arendt D."/>
            <person name="Savage R."/>
            <person name="Osoegawa K."/>
            <person name="de Jong P."/>
            <person name="Lindberg D.R."/>
            <person name="Seaver E.C."/>
            <person name="Weisblat D.A."/>
            <person name="Putnam N.H."/>
            <person name="Grigoriev I.V."/>
            <person name="Rokhsar D.S."/>
        </authorList>
    </citation>
    <scope>NUCLEOTIDE SEQUENCE</scope>
    <source>
        <strain evidence="8">I ESC-2004</strain>
    </source>
</reference>
<feature type="compositionally biased region" description="Basic and acidic residues" evidence="4">
    <location>
        <begin position="70"/>
        <end position="91"/>
    </location>
</feature>
<dbReference type="STRING" id="283909.R7V1D2"/>
<evidence type="ECO:0000259" key="5">
    <source>
        <dbReference type="PROSITE" id="PS51686"/>
    </source>
</evidence>
<sequence length="221" mass="25452">MDGYKLYPIWVTAIFWDTYHVSHPETVKSLRILPHQQNIGGFFVAALLKKSELPWLIKKDNGMKVDEVAAEKGEENKEEEKEEKKEENKEKKTNRRPLKKGKHTRFGFREDPFNYFEMADHSIANMLYMEAPAGVGFSYADDANYTTTDDETALHNHMALRDFLLHYPEYSTNEFFIPGESYGGIYVPTLAARIVDDKDFNFKGFAKCKNVQSDASTSQIS</sequence>
<dbReference type="InterPro" id="IPR001563">
    <property type="entry name" value="Peptidase_S10"/>
</dbReference>
<dbReference type="InterPro" id="IPR029058">
    <property type="entry name" value="AB_hydrolase_fold"/>
</dbReference>
<dbReference type="Gene3D" id="3.40.50.1820">
    <property type="entry name" value="alpha/beta hydrolase"/>
    <property type="match status" value="1"/>
</dbReference>
<keyword evidence="2" id="KW-0489">Methyltransferase</keyword>
<evidence type="ECO:0000256" key="3">
    <source>
        <dbReference type="RuleBase" id="RU361156"/>
    </source>
</evidence>
<dbReference type="SUPFAM" id="SSF53474">
    <property type="entry name" value="alpha/beta-Hydrolases"/>
    <property type="match status" value="1"/>
</dbReference>
<keyword evidence="2" id="KW-0949">S-adenosyl-L-methionine</keyword>
<dbReference type="PANTHER" id="PTHR11802">
    <property type="entry name" value="SERINE PROTEASE FAMILY S10 SERINE CARBOXYPEPTIDASE"/>
    <property type="match status" value="1"/>
</dbReference>
<evidence type="ECO:0000256" key="4">
    <source>
        <dbReference type="SAM" id="MobiDB-lite"/>
    </source>
</evidence>
<dbReference type="EnsemblMetazoa" id="CapteT189653">
    <property type="protein sequence ID" value="CapteP189653"/>
    <property type="gene ID" value="CapteG189653"/>
</dbReference>
<reference evidence="6 8" key="2">
    <citation type="journal article" date="2013" name="Nature">
        <title>Insights into bilaterian evolution from three spiralian genomes.</title>
        <authorList>
            <person name="Simakov O."/>
            <person name="Marletaz F."/>
            <person name="Cho S.J."/>
            <person name="Edsinger-Gonzales E."/>
            <person name="Havlak P."/>
            <person name="Hellsten U."/>
            <person name="Kuo D.H."/>
            <person name="Larsson T."/>
            <person name="Lv J."/>
            <person name="Arendt D."/>
            <person name="Savage R."/>
            <person name="Osoegawa K."/>
            <person name="de Jong P."/>
            <person name="Grimwood J."/>
            <person name="Chapman J.A."/>
            <person name="Shapiro H."/>
            <person name="Aerts A."/>
            <person name="Otillar R.P."/>
            <person name="Terry A.Y."/>
            <person name="Boore J.L."/>
            <person name="Grigoriev I.V."/>
            <person name="Lindberg D.R."/>
            <person name="Seaver E.C."/>
            <person name="Weisblat D.A."/>
            <person name="Putnam N.H."/>
            <person name="Rokhsar D.S."/>
        </authorList>
    </citation>
    <scope>NUCLEOTIDE SEQUENCE</scope>
    <source>
        <strain evidence="6 8">I ESC-2004</strain>
    </source>
</reference>
<evidence type="ECO:0000313" key="8">
    <source>
        <dbReference type="Proteomes" id="UP000014760"/>
    </source>
</evidence>
<dbReference type="Proteomes" id="UP000014760">
    <property type="component" value="Unassembled WGS sequence"/>
</dbReference>
<feature type="region of interest" description="Disordered" evidence="4">
    <location>
        <begin position="70"/>
        <end position="105"/>
    </location>
</feature>
<accession>R7V1D2</accession>
<dbReference type="GO" id="GO:0008168">
    <property type="term" value="F:methyltransferase activity"/>
    <property type="evidence" value="ECO:0007669"/>
    <property type="project" value="UniProtKB-KW"/>
</dbReference>
<dbReference type="GO" id="GO:0032259">
    <property type="term" value="P:methylation"/>
    <property type="evidence" value="ECO:0007669"/>
    <property type="project" value="UniProtKB-KW"/>
</dbReference>
<dbReference type="PANTHER" id="PTHR11802:SF201">
    <property type="entry name" value="CARBOXYPEPTIDASE"/>
    <property type="match status" value="1"/>
</dbReference>
<keyword evidence="8" id="KW-1185">Reference proteome</keyword>
<dbReference type="InterPro" id="IPR018202">
    <property type="entry name" value="Ser_caboxypep_ser_AS"/>
</dbReference>
<reference evidence="7" key="3">
    <citation type="submission" date="2015-06" db="UniProtKB">
        <authorList>
            <consortium name="EnsemblMetazoa"/>
        </authorList>
    </citation>
    <scope>IDENTIFICATION</scope>
</reference>
<dbReference type="PRINTS" id="PR00724">
    <property type="entry name" value="CRBOXYPTASEC"/>
</dbReference>
<keyword evidence="2" id="KW-0694">RNA-binding</keyword>
<dbReference type="GO" id="GO:0003723">
    <property type="term" value="F:RNA binding"/>
    <property type="evidence" value="ECO:0007669"/>
    <property type="project" value="UniProtKB-UniRule"/>
</dbReference>
<evidence type="ECO:0000313" key="7">
    <source>
        <dbReference type="EnsemblMetazoa" id="CapteP189653"/>
    </source>
</evidence>